<feature type="signal peptide" evidence="1">
    <location>
        <begin position="1"/>
        <end position="15"/>
    </location>
</feature>
<keyword evidence="1" id="KW-0732">Signal</keyword>
<sequence length="82" mass="8617">MLLMMILMMVITSHCTPPSPSSLPQTDTSSTFASGAGVLSCHHLLCHDDGRRGKGVKKTNISCHSPVAPLIFPSFTCGADSS</sequence>
<protein>
    <submittedName>
        <fullName evidence="2">Putative secreted protein</fullName>
    </submittedName>
</protein>
<feature type="chain" id="PRO_5014824574" evidence="1">
    <location>
        <begin position="16"/>
        <end position="82"/>
    </location>
</feature>
<name>A0A2M4DIN6_ANODA</name>
<organism evidence="2">
    <name type="scientific">Anopheles darlingi</name>
    <name type="common">Mosquito</name>
    <dbReference type="NCBI Taxonomy" id="43151"/>
    <lineage>
        <taxon>Eukaryota</taxon>
        <taxon>Metazoa</taxon>
        <taxon>Ecdysozoa</taxon>
        <taxon>Arthropoda</taxon>
        <taxon>Hexapoda</taxon>
        <taxon>Insecta</taxon>
        <taxon>Pterygota</taxon>
        <taxon>Neoptera</taxon>
        <taxon>Endopterygota</taxon>
        <taxon>Diptera</taxon>
        <taxon>Nematocera</taxon>
        <taxon>Culicoidea</taxon>
        <taxon>Culicidae</taxon>
        <taxon>Anophelinae</taxon>
        <taxon>Anopheles</taxon>
    </lineage>
</organism>
<proteinExistence type="predicted"/>
<accession>A0A2M4DIN6</accession>
<evidence type="ECO:0000313" key="2">
    <source>
        <dbReference type="EMBL" id="MBW77420.1"/>
    </source>
</evidence>
<evidence type="ECO:0000256" key="1">
    <source>
        <dbReference type="SAM" id="SignalP"/>
    </source>
</evidence>
<dbReference type="EMBL" id="GGFL01013242">
    <property type="protein sequence ID" value="MBW77420.1"/>
    <property type="molecule type" value="Transcribed_RNA"/>
</dbReference>
<dbReference type="AlphaFoldDB" id="A0A2M4DIN6"/>
<reference evidence="2" key="1">
    <citation type="submission" date="2018-01" db="EMBL/GenBank/DDBJ databases">
        <title>An insight into the sialome of Amazonian anophelines.</title>
        <authorList>
            <person name="Ribeiro J.M."/>
            <person name="Scarpassa V."/>
            <person name="Calvo E."/>
        </authorList>
    </citation>
    <scope>NUCLEOTIDE SEQUENCE</scope>
</reference>